<dbReference type="Gene3D" id="1.20.900.10">
    <property type="entry name" value="Dbl homology (DH) domain"/>
    <property type="match status" value="1"/>
</dbReference>
<evidence type="ECO:0000256" key="8">
    <source>
        <dbReference type="ARBA" id="ARBA00023054"/>
    </source>
</evidence>
<feature type="compositionally biased region" description="Basic and acidic residues" evidence="9">
    <location>
        <begin position="229"/>
        <end position="252"/>
    </location>
</feature>
<dbReference type="SUPFAM" id="SSF48065">
    <property type="entry name" value="DBL homology domain (DH-domain)"/>
    <property type="match status" value="1"/>
</dbReference>
<dbReference type="GO" id="GO:0005078">
    <property type="term" value="F:MAP-kinase scaffold activity"/>
    <property type="evidence" value="ECO:0007669"/>
    <property type="project" value="TreeGrafter"/>
</dbReference>
<dbReference type="InterPro" id="IPR035899">
    <property type="entry name" value="DBL_dom_sf"/>
</dbReference>
<dbReference type="GO" id="GO:0005085">
    <property type="term" value="F:guanyl-nucleotide exchange factor activity"/>
    <property type="evidence" value="ECO:0007669"/>
    <property type="project" value="UniProtKB-KW"/>
</dbReference>
<comment type="subcellular location">
    <subcellularLocation>
        <location evidence="1">Cytoplasm</location>
    </subcellularLocation>
</comment>
<evidence type="ECO:0000256" key="6">
    <source>
        <dbReference type="ARBA" id="ARBA00022771"/>
    </source>
</evidence>
<evidence type="ECO:0000256" key="5">
    <source>
        <dbReference type="ARBA" id="ARBA00022723"/>
    </source>
</evidence>
<organism evidence="13 14">
    <name type="scientific">Sinocyclocheilus anshuiensis</name>
    <dbReference type="NCBI Taxonomy" id="1608454"/>
    <lineage>
        <taxon>Eukaryota</taxon>
        <taxon>Metazoa</taxon>
        <taxon>Chordata</taxon>
        <taxon>Craniata</taxon>
        <taxon>Vertebrata</taxon>
        <taxon>Euteleostomi</taxon>
        <taxon>Actinopterygii</taxon>
        <taxon>Neopterygii</taxon>
        <taxon>Teleostei</taxon>
        <taxon>Ostariophysi</taxon>
        <taxon>Cypriniformes</taxon>
        <taxon>Cyprinidae</taxon>
        <taxon>Cyprininae</taxon>
        <taxon>Sinocyclocheilus</taxon>
    </lineage>
</organism>
<evidence type="ECO:0000259" key="11">
    <source>
        <dbReference type="PROSITE" id="PS50010"/>
    </source>
</evidence>
<feature type="domain" description="Phorbol-ester/DAG-type" evidence="12">
    <location>
        <begin position="255"/>
        <end position="302"/>
    </location>
</feature>
<dbReference type="CDD" id="cd20878">
    <property type="entry name" value="C1_AKAP13"/>
    <property type="match status" value="1"/>
</dbReference>
<evidence type="ECO:0000256" key="4">
    <source>
        <dbReference type="ARBA" id="ARBA00022658"/>
    </source>
</evidence>
<dbReference type="InterPro" id="IPR002219">
    <property type="entry name" value="PKC_DAG/PE"/>
</dbReference>
<dbReference type="Pfam" id="PF00621">
    <property type="entry name" value="RhoGEF"/>
    <property type="match status" value="1"/>
</dbReference>
<sequence>MCFVLTRHNVQFLLRQVGKLFQNPSPPSCHQTSNIILFLQTSSNSPPLSPSKAEDSVTVTSGVSMSYSSSTDDTSSLGTPSAISQASTEAPTSDPCQEKPTSPGASPVSGEIEEEEKKDHLTEVLERSAILRTSIRSLSPLRRHSWGPGKNSAGETEINTKSNFEYHLGRIVCKLRCSTSFTFSHLSSFVSFSISEEDPGPLRSDSEGKVGGTKVSRTFSYLKSKMSKKSKEREKDKNKERERDTKDKERRTSNGHLFTAIMTIPTIPCQQCNKPINTKDAFLCTNCNAQVHKGCRESLPVCAKVKMKVIHGLLYWFSYDSLPARERPWSTISVADDQPATLAPPRKSPSSIMSFNSNPLSKSMSINNIAGSVPMLTLKFLSQSTDSLHKTSKVSESTESLTDEGTEMMDSQLMGEFEADAKELEADSWSFTVDKKFLKQLKKDVIKRQDVIYELIQTEMHHVRTLKIMADVYSKGLLREVQLEVQTVEKMFPMLDDVLDLHTQFFSQLLERKKESGSQEEGGFVIRKIGDVLVSQFSGSSAERMKKVYGKFCSRHNEAVNFYKELQTKDKRFQAFIKKKMSSSVVRRLSIPECMLLVTQRITKYPVLLQRILQHTKENEEDHADVTQGLKLVKEVIAAVDNKVNEHEKKKRLKEVYSRTDSKSIMRMKSGQMFAREDLLRGQKLIHDGPLQLKNSAGRLKDVQALLLRDVIVFLQEKDQKYIFASLDQRSTVISLQKLILREVANEEKGLFLITAGIEKPEMVEVYTSSKEERNTWMQLIQEAMQSVEGDDDEGVPSENEEDRRLQEIKLHKRDEQILTLLEEKVKLFRDMCDCGVPDETSLRNRMLFRATPDDITKGQPIMKEALKEVETLQVLVNDSLGGAVQDGVCAAGPVTLPRRAETFGGFDSHQMNISKNGDREETEDSAELRRTESDSVLKKVQTGQKLCQVLQSVAQLHDLLNTLQAVVIQQDTFIEDQRHALNERPQPSSRHPSQEKQRSLEKQRQEVASLQKQQAAHAEERRRREKEWEARERELAQRESQQQTQEEEVQRRWKELEEEKQDLQSKKEEYQRDLARLRDSQKRLEKEREQVQRETELIRQTEELRKNRTPSTTSEDSSKFQSTGSLDRDPSEVELSSSPSARDFLSRMDSKRKGKNLSLFSSNSSQKGQNSEAQSQIPSRLLQLAKPKEKKDKKKKKGKGQQSKTAGRV</sequence>
<dbReference type="Gene3D" id="2.30.29.30">
    <property type="entry name" value="Pleckstrin-homology domain (PH domain)/Phosphotyrosine-binding domain (PTB)"/>
    <property type="match status" value="1"/>
</dbReference>
<dbReference type="SUPFAM" id="SSF57889">
    <property type="entry name" value="Cysteine-rich domain"/>
    <property type="match status" value="1"/>
</dbReference>
<keyword evidence="2" id="KW-0963">Cytoplasm</keyword>
<dbReference type="GO" id="GO:0016020">
    <property type="term" value="C:membrane"/>
    <property type="evidence" value="ECO:0007669"/>
    <property type="project" value="TreeGrafter"/>
</dbReference>
<evidence type="ECO:0000256" key="2">
    <source>
        <dbReference type="ARBA" id="ARBA00022490"/>
    </source>
</evidence>
<dbReference type="SMART" id="SM00233">
    <property type="entry name" value="PH"/>
    <property type="match status" value="1"/>
</dbReference>
<dbReference type="InterPro" id="IPR041020">
    <property type="entry name" value="PH_16"/>
</dbReference>
<dbReference type="FunFam" id="1.20.900.10:FF:000004">
    <property type="entry name" value="Rho guanine nucleotide exchange factor 2"/>
    <property type="match status" value="1"/>
</dbReference>
<keyword evidence="14" id="KW-1185">Reference proteome</keyword>
<dbReference type="GO" id="GO:0008270">
    <property type="term" value="F:zinc ion binding"/>
    <property type="evidence" value="ECO:0007669"/>
    <property type="project" value="UniProtKB-KW"/>
</dbReference>
<dbReference type="Proteomes" id="UP000472260">
    <property type="component" value="Unassembled WGS sequence"/>
</dbReference>
<dbReference type="AlphaFoldDB" id="A0A671L923"/>
<feature type="compositionally biased region" description="Polar residues" evidence="9">
    <location>
        <begin position="77"/>
        <end position="104"/>
    </location>
</feature>
<feature type="domain" description="DH" evidence="11">
    <location>
        <begin position="447"/>
        <end position="643"/>
    </location>
</feature>
<evidence type="ECO:0000259" key="12">
    <source>
        <dbReference type="PROSITE" id="PS50081"/>
    </source>
</evidence>
<dbReference type="Ensembl" id="ENSSANT00000015575.1">
    <property type="protein sequence ID" value="ENSSANP00000014610.1"/>
    <property type="gene ID" value="ENSSANG00000007729.1"/>
</dbReference>
<feature type="compositionally biased region" description="Basic and acidic residues" evidence="9">
    <location>
        <begin position="1018"/>
        <end position="1028"/>
    </location>
</feature>
<evidence type="ECO:0000313" key="13">
    <source>
        <dbReference type="Ensembl" id="ENSSANP00000014610.1"/>
    </source>
</evidence>
<dbReference type="SUPFAM" id="SSF50729">
    <property type="entry name" value="PH domain-like"/>
    <property type="match status" value="1"/>
</dbReference>
<feature type="compositionally biased region" description="Low complexity" evidence="9">
    <location>
        <begin position="63"/>
        <end position="76"/>
    </location>
</feature>
<feature type="region of interest" description="Disordered" evidence="9">
    <location>
        <begin position="224"/>
        <end position="254"/>
    </location>
</feature>
<reference evidence="13" key="1">
    <citation type="submission" date="2025-08" db="UniProtKB">
        <authorList>
            <consortium name="Ensembl"/>
        </authorList>
    </citation>
    <scope>IDENTIFICATION</scope>
</reference>
<dbReference type="PROSITE" id="PS50010">
    <property type="entry name" value="DH_2"/>
    <property type="match status" value="1"/>
</dbReference>
<evidence type="ECO:0000313" key="14">
    <source>
        <dbReference type="Proteomes" id="UP000472260"/>
    </source>
</evidence>
<protein>
    <submittedName>
        <fullName evidence="13">A-kinase anchoring protein 13</fullName>
    </submittedName>
</protein>
<dbReference type="InterPro" id="IPR051632">
    <property type="entry name" value="Rho_GEF"/>
</dbReference>
<keyword evidence="5" id="KW-0479">Metal-binding</keyword>
<evidence type="ECO:0000256" key="1">
    <source>
        <dbReference type="ARBA" id="ARBA00004496"/>
    </source>
</evidence>
<dbReference type="GO" id="GO:0015629">
    <property type="term" value="C:actin cytoskeleton"/>
    <property type="evidence" value="ECO:0007669"/>
    <property type="project" value="TreeGrafter"/>
</dbReference>
<keyword evidence="6" id="KW-0863">Zinc-finger</keyword>
<dbReference type="PROSITE" id="PS50003">
    <property type="entry name" value="PH_DOMAIN"/>
    <property type="match status" value="1"/>
</dbReference>
<dbReference type="InterPro" id="IPR001849">
    <property type="entry name" value="PH_domain"/>
</dbReference>
<feature type="compositionally biased region" description="Polar residues" evidence="9">
    <location>
        <begin position="1110"/>
        <end position="1126"/>
    </location>
</feature>
<dbReference type="GO" id="GO:0005737">
    <property type="term" value="C:cytoplasm"/>
    <property type="evidence" value="ECO:0007669"/>
    <property type="project" value="UniProtKB-SubCell"/>
</dbReference>
<dbReference type="PANTHER" id="PTHR13944:SF18">
    <property type="entry name" value="A-KINASE ANCHOR PROTEIN 13"/>
    <property type="match status" value="1"/>
</dbReference>
<dbReference type="GO" id="GO:0071875">
    <property type="term" value="P:adrenergic receptor signaling pathway"/>
    <property type="evidence" value="ECO:0007669"/>
    <property type="project" value="TreeGrafter"/>
</dbReference>
<feature type="region of interest" description="Disordered" evidence="9">
    <location>
        <begin position="63"/>
        <end position="121"/>
    </location>
</feature>
<dbReference type="GO" id="GO:0035023">
    <property type="term" value="P:regulation of Rho protein signal transduction"/>
    <property type="evidence" value="ECO:0007669"/>
    <property type="project" value="TreeGrafter"/>
</dbReference>
<dbReference type="FunFam" id="2.30.29.30:FF:000021">
    <property type="entry name" value="Rho guanine nucleotide exchange factor 2"/>
    <property type="match status" value="1"/>
</dbReference>
<dbReference type="PROSITE" id="PS00479">
    <property type="entry name" value="ZF_DAG_PE_1"/>
    <property type="match status" value="1"/>
</dbReference>
<keyword evidence="4" id="KW-0344">Guanine-nucleotide releasing factor</keyword>
<proteinExistence type="predicted"/>
<dbReference type="GO" id="GO:0043123">
    <property type="term" value="P:positive regulation of canonical NF-kappaB signal transduction"/>
    <property type="evidence" value="ECO:0007669"/>
    <property type="project" value="TreeGrafter"/>
</dbReference>
<feature type="compositionally biased region" description="Basic and acidic residues" evidence="9">
    <location>
        <begin position="993"/>
        <end position="1006"/>
    </location>
</feature>
<keyword evidence="7" id="KW-0862">Zinc</keyword>
<dbReference type="InterPro" id="IPR011993">
    <property type="entry name" value="PH-like_dom_sf"/>
</dbReference>
<name>A0A671L923_9TELE</name>
<dbReference type="PROSITE" id="PS50081">
    <property type="entry name" value="ZF_DAG_PE_2"/>
    <property type="match status" value="1"/>
</dbReference>
<evidence type="ECO:0000256" key="9">
    <source>
        <dbReference type="SAM" id="MobiDB-lite"/>
    </source>
</evidence>
<feature type="compositionally biased region" description="Polar residues" evidence="9">
    <location>
        <begin position="1201"/>
        <end position="1210"/>
    </location>
</feature>
<keyword evidence="8" id="KW-0175">Coiled coil</keyword>
<dbReference type="InterPro" id="IPR046349">
    <property type="entry name" value="C1-like_sf"/>
</dbReference>
<dbReference type="SMART" id="SM00325">
    <property type="entry name" value="RhoGEF"/>
    <property type="match status" value="1"/>
</dbReference>
<evidence type="ECO:0000256" key="7">
    <source>
        <dbReference type="ARBA" id="ARBA00022833"/>
    </source>
</evidence>
<feature type="compositionally biased region" description="Polar residues" evidence="9">
    <location>
        <begin position="1159"/>
        <end position="1179"/>
    </location>
</feature>
<reference evidence="13" key="2">
    <citation type="submission" date="2025-09" db="UniProtKB">
        <authorList>
            <consortium name="Ensembl"/>
        </authorList>
    </citation>
    <scope>IDENTIFICATION</scope>
</reference>
<dbReference type="Pfam" id="PF17838">
    <property type="entry name" value="PH_16"/>
    <property type="match status" value="1"/>
</dbReference>
<keyword evidence="3" id="KW-0597">Phosphoprotein</keyword>
<evidence type="ECO:0000259" key="10">
    <source>
        <dbReference type="PROSITE" id="PS50003"/>
    </source>
</evidence>
<dbReference type="CDD" id="cd00160">
    <property type="entry name" value="RhoGEF"/>
    <property type="match status" value="1"/>
</dbReference>
<dbReference type="SMART" id="SM00109">
    <property type="entry name" value="C1"/>
    <property type="match status" value="1"/>
</dbReference>
<dbReference type="PANTHER" id="PTHR13944">
    <property type="entry name" value="AGAP007712-PA"/>
    <property type="match status" value="1"/>
</dbReference>
<dbReference type="Gene3D" id="3.30.60.20">
    <property type="match status" value="1"/>
</dbReference>
<feature type="region of interest" description="Disordered" evidence="9">
    <location>
        <begin position="982"/>
        <end position="1028"/>
    </location>
</feature>
<feature type="region of interest" description="Disordered" evidence="9">
    <location>
        <begin position="903"/>
        <end position="933"/>
    </location>
</feature>
<evidence type="ECO:0000256" key="3">
    <source>
        <dbReference type="ARBA" id="ARBA00022553"/>
    </source>
</evidence>
<dbReference type="InterPro" id="IPR000219">
    <property type="entry name" value="DH_dom"/>
</dbReference>
<feature type="compositionally biased region" description="Basic and acidic residues" evidence="9">
    <location>
        <begin position="1082"/>
        <end position="1107"/>
    </location>
</feature>
<accession>A0A671L923</accession>
<feature type="region of interest" description="Disordered" evidence="9">
    <location>
        <begin position="1082"/>
        <end position="1210"/>
    </location>
</feature>
<feature type="domain" description="PH" evidence="10">
    <location>
        <begin position="684"/>
        <end position="786"/>
    </location>
</feature>